<dbReference type="PANTHER" id="PTHR21255">
    <property type="entry name" value="T-COMPLEX-ASSOCIATED-TESTIS-EXPRESSED 1/ DYNEIN LIGHT CHAIN"/>
    <property type="match status" value="1"/>
</dbReference>
<dbReference type="GO" id="GO:0005737">
    <property type="term" value="C:cytoplasm"/>
    <property type="evidence" value="ECO:0007669"/>
    <property type="project" value="TreeGrafter"/>
</dbReference>
<gene>
    <name evidence="1" type="ORF">BSP0115_LOCUS17504</name>
</gene>
<evidence type="ECO:0000313" key="1">
    <source>
        <dbReference type="EMBL" id="CAD8924241.1"/>
    </source>
</evidence>
<reference evidence="1" key="1">
    <citation type="submission" date="2021-01" db="EMBL/GenBank/DDBJ databases">
        <authorList>
            <person name="Corre E."/>
            <person name="Pelletier E."/>
            <person name="Niang G."/>
            <person name="Scheremetjew M."/>
            <person name="Finn R."/>
            <person name="Kale V."/>
            <person name="Holt S."/>
            <person name="Cochrane G."/>
            <person name="Meng A."/>
            <person name="Brown T."/>
            <person name="Cohen L."/>
        </authorList>
    </citation>
    <scope>NUCLEOTIDE SEQUENCE</scope>
    <source>
        <strain evidence="1">Ms1</strain>
    </source>
</reference>
<accession>A0A7S1GEF6</accession>
<dbReference type="Pfam" id="PF03645">
    <property type="entry name" value="Tctex-1"/>
    <property type="match status" value="1"/>
</dbReference>
<name>A0A7S1GEF6_9STRA</name>
<dbReference type="GO" id="GO:0045505">
    <property type="term" value="F:dynein intermediate chain binding"/>
    <property type="evidence" value="ECO:0007669"/>
    <property type="project" value="TreeGrafter"/>
</dbReference>
<dbReference type="GO" id="GO:0007018">
    <property type="term" value="P:microtubule-based movement"/>
    <property type="evidence" value="ECO:0007669"/>
    <property type="project" value="TreeGrafter"/>
</dbReference>
<dbReference type="PANTHER" id="PTHR21255:SF4">
    <property type="entry name" value="DYNEIN LIGHT CHAIN TCTEX-TYPE"/>
    <property type="match status" value="1"/>
</dbReference>
<dbReference type="InterPro" id="IPR038586">
    <property type="entry name" value="Tctex-1-like_sf"/>
</dbReference>
<sequence>MGDMLDFASLRDDAVAVVEKSISSLLGGKSYRGSKVADWANAVSEAAIKDLRGLSEDFKYIVTCCIKQNTAGGGLRSASAAFWDGSTDGSATVRWNNKSMVAVVTVFATLL</sequence>
<protein>
    <recommendedName>
        <fullName evidence="2">Dynein light chain</fullName>
    </recommendedName>
</protein>
<dbReference type="Gene3D" id="3.30.1140.40">
    <property type="entry name" value="Tctex-1"/>
    <property type="match status" value="1"/>
</dbReference>
<dbReference type="GO" id="GO:0005868">
    <property type="term" value="C:cytoplasmic dynein complex"/>
    <property type="evidence" value="ECO:0007669"/>
    <property type="project" value="TreeGrafter"/>
</dbReference>
<dbReference type="AlphaFoldDB" id="A0A7S1GEF6"/>
<proteinExistence type="predicted"/>
<dbReference type="CDD" id="cd21455">
    <property type="entry name" value="DLC-like_DYNLT1_DYNLT3"/>
    <property type="match status" value="1"/>
</dbReference>
<dbReference type="EMBL" id="HBFS01026118">
    <property type="protein sequence ID" value="CAD8924241.1"/>
    <property type="molecule type" value="Transcribed_RNA"/>
</dbReference>
<evidence type="ECO:0008006" key="2">
    <source>
        <dbReference type="Google" id="ProtNLM"/>
    </source>
</evidence>
<dbReference type="InterPro" id="IPR005334">
    <property type="entry name" value="Tctex-1-like"/>
</dbReference>
<organism evidence="1">
    <name type="scientific">Bicosoecida sp. CB-2014</name>
    <dbReference type="NCBI Taxonomy" id="1486930"/>
    <lineage>
        <taxon>Eukaryota</taxon>
        <taxon>Sar</taxon>
        <taxon>Stramenopiles</taxon>
        <taxon>Bigyra</taxon>
        <taxon>Opalozoa</taxon>
        <taxon>Bicosoecida</taxon>
    </lineage>
</organism>